<dbReference type="Gene3D" id="3.30.420.240">
    <property type="match status" value="1"/>
</dbReference>
<keyword evidence="4" id="KW-1185">Reference proteome</keyword>
<keyword evidence="1" id="KW-1188">Viral release from host cell</keyword>
<accession>A0ABT2Z6Q8</accession>
<proteinExistence type="predicted"/>
<evidence type="ECO:0000256" key="1">
    <source>
        <dbReference type="ARBA" id="ARBA00022612"/>
    </source>
</evidence>
<dbReference type="InterPro" id="IPR035421">
    <property type="entry name" value="Terminase_6C"/>
</dbReference>
<feature type="domain" description="Terminase large subunit gp17-like C-terminal" evidence="2">
    <location>
        <begin position="312"/>
        <end position="454"/>
    </location>
</feature>
<dbReference type="RefSeq" id="WP_263723379.1">
    <property type="nucleotide sequence ID" value="NZ_JAOWLA010000030.1"/>
</dbReference>
<protein>
    <submittedName>
        <fullName evidence="3">Phage terminase large subunit</fullName>
    </submittedName>
</protein>
<dbReference type="EMBL" id="JAOWLA010000030">
    <property type="protein sequence ID" value="MCV2866832.1"/>
    <property type="molecule type" value="Genomic_DNA"/>
</dbReference>
<evidence type="ECO:0000259" key="2">
    <source>
        <dbReference type="Pfam" id="PF17289"/>
    </source>
</evidence>
<reference evidence="3 4" key="1">
    <citation type="submission" date="2022-10" db="EMBL/GenBank/DDBJ databases">
        <title>Defluviimonas sp. nov., isolated from ocean surface water.</title>
        <authorList>
            <person name="He W."/>
            <person name="Wang L."/>
            <person name="Zhang D.-F."/>
        </authorList>
    </citation>
    <scope>NUCLEOTIDE SEQUENCE [LARGE SCALE GENOMIC DNA]</scope>
    <source>
        <strain evidence="3 4">WL0075</strain>
    </source>
</reference>
<dbReference type="Pfam" id="PF17289">
    <property type="entry name" value="Terminase_6C"/>
    <property type="match status" value="1"/>
</dbReference>
<gene>
    <name evidence="3" type="primary">terL</name>
    <name evidence="3" type="ORF">OE647_19150</name>
</gene>
<evidence type="ECO:0000313" key="4">
    <source>
        <dbReference type="Proteomes" id="UP001652503"/>
    </source>
</evidence>
<evidence type="ECO:0000313" key="3">
    <source>
        <dbReference type="EMBL" id="MCV2866832.1"/>
    </source>
</evidence>
<dbReference type="Proteomes" id="UP001652503">
    <property type="component" value="Unassembled WGS sequence"/>
</dbReference>
<organism evidence="3 4">
    <name type="scientific">Albidovulum sediminicola</name>
    <dbReference type="NCBI Taxonomy" id="2984331"/>
    <lineage>
        <taxon>Bacteria</taxon>
        <taxon>Pseudomonadati</taxon>
        <taxon>Pseudomonadota</taxon>
        <taxon>Alphaproteobacteria</taxon>
        <taxon>Rhodobacterales</taxon>
        <taxon>Paracoccaceae</taxon>
        <taxon>Albidovulum</taxon>
    </lineage>
</organism>
<sequence length="470" mass="52761">MTPDPRLIRTVYANDLYTFLTRAFTVLNPGDTFIGGMYLRVLCHMLMRVANGEVLRLIITLPPRHLKSQAVSVAFPAWLLGRDPTEQIVCASYSSSLAEDFSLQTRHLMQSGFYRATFPKTVIDPRKSAVDEFHTLAKGRRIATSVGGTLTGKGGRILICDDPMKADEAQSQLKRDNVHAWFRNTASSRLNNPKTGAIILVKQRLHVDDLVGRLLPSGDWEHLDLPAIATAPQVLPVADGFQWPRAIGDLLHPERISLEDLDRIRRELGSAAFEAQYQQNPVLPGGNLVKREWFGTYEGAPRPDRYEAVVQSWDTASVPGVDNDYSVCTTWGLINDKVDLLEVHRAQYHYADLLRAARSLRAKWTPKMIVIERAGTGIALGTDLERDGLRDVQGFTPKDDKVQRLAVQCAKIEGGQVRLPKAAPWLEAFLLELAEFPNGRYDDQVDSLSQLLNALDFRPWQLRGISRYKR</sequence>
<comment type="caution">
    <text evidence="3">The sequence shown here is derived from an EMBL/GenBank/DDBJ whole genome shotgun (WGS) entry which is preliminary data.</text>
</comment>
<dbReference type="NCBIfam" id="TIGR01630">
    <property type="entry name" value="psiM2_ORF9"/>
    <property type="match status" value="1"/>
</dbReference>
<name>A0ABT2Z6Q8_9RHOB</name>
<dbReference type="InterPro" id="IPR006517">
    <property type="entry name" value="Phage_terminase_lsu-like_C"/>
</dbReference>